<proteinExistence type="predicted"/>
<feature type="compositionally biased region" description="Acidic residues" evidence="1">
    <location>
        <begin position="872"/>
        <end position="882"/>
    </location>
</feature>
<dbReference type="GO" id="GO:0006897">
    <property type="term" value="P:endocytosis"/>
    <property type="evidence" value="ECO:0007669"/>
    <property type="project" value="TreeGrafter"/>
</dbReference>
<feature type="compositionally biased region" description="Polar residues" evidence="1">
    <location>
        <begin position="639"/>
        <end position="651"/>
    </location>
</feature>
<dbReference type="GO" id="GO:0036286">
    <property type="term" value="C:eisosome filament"/>
    <property type="evidence" value="ECO:0007669"/>
    <property type="project" value="TreeGrafter"/>
</dbReference>
<feature type="compositionally biased region" description="Polar residues" evidence="1">
    <location>
        <begin position="332"/>
        <end position="342"/>
    </location>
</feature>
<evidence type="ECO:0000256" key="1">
    <source>
        <dbReference type="SAM" id="MobiDB-lite"/>
    </source>
</evidence>
<dbReference type="Proteomes" id="UP001164286">
    <property type="component" value="Unassembled WGS sequence"/>
</dbReference>
<dbReference type="AlphaFoldDB" id="A0AA38LTV9"/>
<evidence type="ECO:0000313" key="2">
    <source>
        <dbReference type="EMBL" id="KAI9633779.1"/>
    </source>
</evidence>
<feature type="compositionally biased region" description="Polar residues" evidence="1">
    <location>
        <begin position="608"/>
        <end position="618"/>
    </location>
</feature>
<protein>
    <submittedName>
        <fullName evidence="2">Uncharacterized protein</fullName>
    </submittedName>
</protein>
<dbReference type="GO" id="GO:0008289">
    <property type="term" value="F:lipid binding"/>
    <property type="evidence" value="ECO:0007669"/>
    <property type="project" value="TreeGrafter"/>
</dbReference>
<comment type="caution">
    <text evidence="2">The sequence shown here is derived from an EMBL/GenBank/DDBJ whole genome shotgun (WGS) entry which is preliminary data.</text>
</comment>
<feature type="compositionally biased region" description="Polar residues" evidence="1">
    <location>
        <begin position="561"/>
        <end position="571"/>
    </location>
</feature>
<feature type="compositionally biased region" description="Basic and acidic residues" evidence="1">
    <location>
        <begin position="838"/>
        <end position="851"/>
    </location>
</feature>
<reference evidence="2" key="1">
    <citation type="journal article" date="2022" name="G3 (Bethesda)">
        <title>High quality genome of the basidiomycete yeast Dioszegia hungarica PDD-24b-2 isolated from cloud water.</title>
        <authorList>
            <person name="Jarrige D."/>
            <person name="Haridas S."/>
            <person name="Bleykasten-Grosshans C."/>
            <person name="Joly M."/>
            <person name="Nadalig T."/>
            <person name="Sancelme M."/>
            <person name="Vuilleumier S."/>
            <person name="Grigoriev I.V."/>
            <person name="Amato P."/>
            <person name="Bringel F."/>
        </authorList>
    </citation>
    <scope>NUCLEOTIDE SEQUENCE</scope>
    <source>
        <strain evidence="2">PDD-24b-2</strain>
    </source>
</reference>
<feature type="region of interest" description="Disordered" evidence="1">
    <location>
        <begin position="254"/>
        <end position="436"/>
    </location>
</feature>
<dbReference type="PANTHER" id="PTHR31962">
    <property type="entry name" value="SPHINGOLIPID LONG CHAIN BASE-RESPONSIVE PROTEIN PIL1"/>
    <property type="match status" value="1"/>
</dbReference>
<dbReference type="GO" id="GO:0070941">
    <property type="term" value="P:eisosome assembly"/>
    <property type="evidence" value="ECO:0007669"/>
    <property type="project" value="TreeGrafter"/>
</dbReference>
<keyword evidence="3" id="KW-1185">Reference proteome</keyword>
<dbReference type="Gene3D" id="1.20.1270.60">
    <property type="entry name" value="Arfaptin homology (AH) domain/BAR domain"/>
    <property type="match status" value="1"/>
</dbReference>
<dbReference type="GO" id="GO:0005886">
    <property type="term" value="C:plasma membrane"/>
    <property type="evidence" value="ECO:0007669"/>
    <property type="project" value="TreeGrafter"/>
</dbReference>
<feature type="compositionally biased region" description="Polar residues" evidence="1">
    <location>
        <begin position="799"/>
        <end position="810"/>
    </location>
</feature>
<feature type="compositionally biased region" description="Pro residues" evidence="1">
    <location>
        <begin position="749"/>
        <end position="758"/>
    </location>
</feature>
<dbReference type="InterPro" id="IPR027267">
    <property type="entry name" value="AH/BAR_dom_sf"/>
</dbReference>
<dbReference type="InterPro" id="IPR028245">
    <property type="entry name" value="PIL1/LSP1"/>
</dbReference>
<sequence>MDVLRPGHAHRSSSDRLLSNYMDSQKQLKDALLTLLSHAHPSTSSLLAYVTSSPGVVQPVRKAVRHSGFEGPLSGALLEAHGSQIGSNVGGGVDETMGWAAFMSSMDAFRKDLKQIHHLEEEMSRVRRDREILVTRLIKSSKSRPTKSELAAMGSSYSQSNMSSRASSISVTSDGSAATKEGKRAGKLADAQAELLGCEEHLRGLEVRIEKERNKVMLRGLEERFRAMDAVGRMWVSQAKKGLADLDKAHDLPPNAFELDSNGSIAPSQSASQIGFDDAGSTHRRFPKGLHGPHGPGSITGSIAEEEEGSSDDDAPRNLTVHENRAGAATPRPSSAQATRTNGGSGFKAAPLGVPSVTNYRPRPSSQAYGRGGDDSDSDAPPRRRAASDVGGMSYTPITKRRSLRRAQSDDRQPGAALNRTNSNNSNASSRGGVPVKKKGFFASIGRLFKSNKKREGSGRDSPPYGSNSKGGGWSTRTDTNLKRAGSGFAGRSRGRNNDDSSSDEDNGNLVSVSNNRNSTFSVDTIGRGTGSKRNSKLPVASGLIPAKPTRSDLGAGSRAPGSTSTITARNPSGRAATGAKSPAMARSNTVRSTASVAKSTASVGTTKTTNTVKSSPGSVRKTRPNGSISRGAGLGAQPATSQNNMMSLVSKSDPKNPSAPIMPDVPKAPRSHVNPQMELPKAPGSSIVRPGDAPREVVNKDELYPHQSISRSNSLKKVPQVEKDNRSTTPLPSRFQPAPLKSALRPSSPQPLAPPLEMPKTLISVTAPGRVDLPREDKPVPSSFPIAPSQSDRPRPSTRASYTSMNTEEGASVYESAVDGDSGRDHAEESSSEEEDNAKKYKYVDNERVKRLGINVGPPAVEKMSSRGHEDEEEFSEDESVDTALAGNAPHNQIEDDRQSRASRRPKSVRITAPDSPMDTVHAPAPLTQGYPDKPDVNREDSPEPGAKSADGPKWNTRIGRMRDDTSDEEDGDEEYTRARKGLSRNNGEFKGEAGKDNKKTTTGKAGSKAGSRAGSVKSKK</sequence>
<dbReference type="EMBL" id="JAKWFO010000008">
    <property type="protein sequence ID" value="KAI9633779.1"/>
    <property type="molecule type" value="Genomic_DNA"/>
</dbReference>
<feature type="compositionally biased region" description="Polar residues" evidence="1">
    <location>
        <begin position="510"/>
        <end position="523"/>
    </location>
</feature>
<feature type="compositionally biased region" description="Basic and acidic residues" evidence="1">
    <location>
        <begin position="693"/>
        <end position="705"/>
    </location>
</feature>
<feature type="compositionally biased region" description="Basic and acidic residues" evidence="1">
    <location>
        <begin position="314"/>
        <end position="325"/>
    </location>
</feature>
<feature type="compositionally biased region" description="Basic and acidic residues" evidence="1">
    <location>
        <begin position="934"/>
        <end position="943"/>
    </location>
</feature>
<feature type="region of interest" description="Disordered" evidence="1">
    <location>
        <begin position="144"/>
        <end position="184"/>
    </location>
</feature>
<feature type="region of interest" description="Disordered" evidence="1">
    <location>
        <begin position="452"/>
        <end position="1022"/>
    </location>
</feature>
<accession>A0AA38LTV9</accession>
<dbReference type="GeneID" id="77728186"/>
<feature type="compositionally biased region" description="Acidic residues" evidence="1">
    <location>
        <begin position="304"/>
        <end position="313"/>
    </location>
</feature>
<evidence type="ECO:0000313" key="3">
    <source>
        <dbReference type="Proteomes" id="UP001164286"/>
    </source>
</evidence>
<feature type="compositionally biased region" description="Polar residues" evidence="1">
    <location>
        <begin position="261"/>
        <end position="273"/>
    </location>
</feature>
<dbReference type="PANTHER" id="PTHR31962:SF1">
    <property type="entry name" value="SPHINGOLIPID LONG CHAIN BASE-RESPONSIVE PROTEIN PIL1"/>
    <property type="match status" value="1"/>
</dbReference>
<feature type="compositionally biased region" description="Basic and acidic residues" evidence="1">
    <location>
        <begin position="989"/>
        <end position="1001"/>
    </location>
</feature>
<organism evidence="2 3">
    <name type="scientific">Dioszegia hungarica</name>
    <dbReference type="NCBI Taxonomy" id="4972"/>
    <lineage>
        <taxon>Eukaryota</taxon>
        <taxon>Fungi</taxon>
        <taxon>Dikarya</taxon>
        <taxon>Basidiomycota</taxon>
        <taxon>Agaricomycotina</taxon>
        <taxon>Tremellomycetes</taxon>
        <taxon>Tremellales</taxon>
        <taxon>Bulleribasidiaceae</taxon>
        <taxon>Dioszegia</taxon>
    </lineage>
</organism>
<gene>
    <name evidence="2" type="ORF">MKK02DRAFT_34614</name>
</gene>
<feature type="compositionally biased region" description="Low complexity" evidence="1">
    <location>
        <begin position="1002"/>
        <end position="1022"/>
    </location>
</feature>
<name>A0AA38LTV9_9TREE</name>
<feature type="compositionally biased region" description="Polar residues" evidence="1">
    <location>
        <begin position="356"/>
        <end position="368"/>
    </location>
</feature>
<feature type="compositionally biased region" description="Low complexity" evidence="1">
    <location>
        <begin position="155"/>
        <end position="170"/>
    </location>
</feature>
<dbReference type="RefSeq" id="XP_052943556.1">
    <property type="nucleotide sequence ID" value="XM_053088981.1"/>
</dbReference>
<feature type="compositionally biased region" description="Low complexity" evidence="1">
    <location>
        <begin position="590"/>
        <end position="607"/>
    </location>
</feature>